<dbReference type="GO" id="GO:0004521">
    <property type="term" value="F:RNA endonuclease activity"/>
    <property type="evidence" value="ECO:0007669"/>
    <property type="project" value="TreeGrafter"/>
</dbReference>
<gene>
    <name evidence="3" type="ORF">H9705_00080</name>
</gene>
<sequence length="774" mass="87855">MMDCFIPLGGGDEVGASAYFLSIDGTNILLDCGARLKGEELYPDYERLLRELPDFADVDLILISHGHYDHIGSFARIAALAPNAEIITTNDTKCLISMQLLDFGRISGRSESKRVRDERYRLAQGMMARIQVRPVLRTFERKGCRITFLPAGHMMGAVMIFLESRNHRILYSGDFSVHTMFGTNGMKLPPDLSPGVLLLNAPNAYLDAKEWSAQLSDTGESRYEADHYKRLETTIRRNLQERKKGYLISRSIPKHLDLFWFLKHVFPEVPVLLEPKSRAIADSLADMGYDVYWNSVHTGEDLDIPPGQGCIIVGQEAGRQGCVSIFCDGYSLHASPAETCRFVNEVNAPQVFLLHVKPDSGKTSLGDVLAEEDGTLTVTQAENGRKYYLKREREMKHVQLFEEVMHRELATAKEQLSDSQRMKAKASMEWAAIYGSLMYPELHPRAAYQQIQKTFVGKYSITYEDYIDALKSVNLDSEEKRKYVMSLVEQGISLMKKALDGDTAAMQQYAEFTEDLEPRDRKNRKMFFVGKCTVAFMILMDPDLKNDSYRPIVVSFGARYCDRLLRTIRDRLFGEYGIRRRRKTARDVLQKTEKALTESSEAAAGFASGDELEQLRFMNNNYKNSLELVQAMLDELNETIDESAADARNAAIASFYTTMNSDEYGNLLDSLELVDRRLAALKEQKVKIPPQLLPLTIVFKQLLRFIRECGVTPIDTTGREFEAEAEGLADYTYIGEEYTRPGETKTVVVERPGWKFGTTVISLPTVREKEEERE</sequence>
<evidence type="ECO:0000256" key="1">
    <source>
        <dbReference type="SAM" id="Coils"/>
    </source>
</evidence>
<dbReference type="GO" id="GO:0016180">
    <property type="term" value="P:snRNA processing"/>
    <property type="evidence" value="ECO:0007669"/>
    <property type="project" value="TreeGrafter"/>
</dbReference>
<evidence type="ECO:0000259" key="2">
    <source>
        <dbReference type="SMART" id="SM00849"/>
    </source>
</evidence>
<dbReference type="AlphaFoldDB" id="A0A9D2N6Z4"/>
<feature type="domain" description="Metallo-beta-lactamase" evidence="2">
    <location>
        <begin position="15"/>
        <end position="227"/>
    </location>
</feature>
<accession>A0A9D2N6Z4</accession>
<evidence type="ECO:0000313" key="4">
    <source>
        <dbReference type="Proteomes" id="UP000823849"/>
    </source>
</evidence>
<dbReference type="InterPro" id="IPR001279">
    <property type="entry name" value="Metallo-B-lactamas"/>
</dbReference>
<dbReference type="Proteomes" id="UP000823849">
    <property type="component" value="Unassembled WGS sequence"/>
</dbReference>
<dbReference type="PANTHER" id="PTHR11203">
    <property type="entry name" value="CLEAVAGE AND POLYADENYLATION SPECIFICITY FACTOR FAMILY MEMBER"/>
    <property type="match status" value="1"/>
</dbReference>
<comment type="caution">
    <text evidence="3">The sequence shown here is derived from an EMBL/GenBank/DDBJ whole genome shotgun (WGS) entry which is preliminary data.</text>
</comment>
<reference evidence="3" key="2">
    <citation type="submission" date="2021-04" db="EMBL/GenBank/DDBJ databases">
        <authorList>
            <person name="Gilroy R."/>
        </authorList>
    </citation>
    <scope>NUCLEOTIDE SEQUENCE</scope>
    <source>
        <strain evidence="3">CHK185-5351</strain>
    </source>
</reference>
<protein>
    <submittedName>
        <fullName evidence="3">MBL fold metallo-hydrolase</fullName>
    </submittedName>
</protein>
<keyword evidence="1" id="KW-0175">Coiled coil</keyword>
<dbReference type="EMBL" id="DWWU01000001">
    <property type="protein sequence ID" value="HJC14213.1"/>
    <property type="molecule type" value="Genomic_DNA"/>
</dbReference>
<organism evidence="3 4">
    <name type="scientific">Candidatus Fusicatenibacter intestinigallinarum</name>
    <dbReference type="NCBI Taxonomy" id="2838598"/>
    <lineage>
        <taxon>Bacteria</taxon>
        <taxon>Bacillati</taxon>
        <taxon>Bacillota</taxon>
        <taxon>Clostridia</taxon>
        <taxon>Lachnospirales</taxon>
        <taxon>Lachnospiraceae</taxon>
        <taxon>Fusicatenibacter</taxon>
    </lineage>
</organism>
<dbReference type="SUPFAM" id="SSF56281">
    <property type="entry name" value="Metallo-hydrolase/oxidoreductase"/>
    <property type="match status" value="1"/>
</dbReference>
<proteinExistence type="predicted"/>
<dbReference type="InterPro" id="IPR050698">
    <property type="entry name" value="MBL"/>
</dbReference>
<feature type="coiled-coil region" evidence="1">
    <location>
        <begin position="619"/>
        <end position="646"/>
    </location>
</feature>
<dbReference type="SMART" id="SM00849">
    <property type="entry name" value="Lactamase_B"/>
    <property type="match status" value="1"/>
</dbReference>
<name>A0A9D2N6Z4_9FIRM</name>
<dbReference type="PANTHER" id="PTHR11203:SF37">
    <property type="entry name" value="INTEGRATOR COMPLEX SUBUNIT 11"/>
    <property type="match status" value="1"/>
</dbReference>
<dbReference type="Pfam" id="PF00753">
    <property type="entry name" value="Lactamase_B"/>
    <property type="match status" value="1"/>
</dbReference>
<dbReference type="Gene3D" id="3.60.15.10">
    <property type="entry name" value="Ribonuclease Z/Hydroxyacylglutathione hydrolase-like"/>
    <property type="match status" value="1"/>
</dbReference>
<evidence type="ECO:0000313" key="3">
    <source>
        <dbReference type="EMBL" id="HJC14213.1"/>
    </source>
</evidence>
<dbReference type="InterPro" id="IPR036866">
    <property type="entry name" value="RibonucZ/Hydroxyglut_hydro"/>
</dbReference>
<reference evidence="3" key="1">
    <citation type="journal article" date="2021" name="PeerJ">
        <title>Extensive microbial diversity within the chicken gut microbiome revealed by metagenomics and culture.</title>
        <authorList>
            <person name="Gilroy R."/>
            <person name="Ravi A."/>
            <person name="Getino M."/>
            <person name="Pursley I."/>
            <person name="Horton D.L."/>
            <person name="Alikhan N.F."/>
            <person name="Baker D."/>
            <person name="Gharbi K."/>
            <person name="Hall N."/>
            <person name="Watson M."/>
            <person name="Adriaenssens E.M."/>
            <person name="Foster-Nyarko E."/>
            <person name="Jarju S."/>
            <person name="Secka A."/>
            <person name="Antonio M."/>
            <person name="Oren A."/>
            <person name="Chaudhuri R.R."/>
            <person name="La Ragione R."/>
            <person name="Hildebrand F."/>
            <person name="Pallen M.J."/>
        </authorList>
    </citation>
    <scope>NUCLEOTIDE SEQUENCE</scope>
    <source>
        <strain evidence="3">CHK185-5351</strain>
    </source>
</reference>